<feature type="region of interest" description="Disordered" evidence="2">
    <location>
        <begin position="1"/>
        <end position="38"/>
    </location>
</feature>
<feature type="compositionally biased region" description="Low complexity" evidence="2">
    <location>
        <begin position="530"/>
        <end position="541"/>
    </location>
</feature>
<feature type="compositionally biased region" description="Polar residues" evidence="2">
    <location>
        <begin position="411"/>
        <end position="422"/>
    </location>
</feature>
<evidence type="ECO:0000256" key="1">
    <source>
        <dbReference type="SAM" id="Coils"/>
    </source>
</evidence>
<feature type="region of interest" description="Disordered" evidence="2">
    <location>
        <begin position="476"/>
        <end position="550"/>
    </location>
</feature>
<dbReference type="Proteomes" id="UP001159427">
    <property type="component" value="Unassembled WGS sequence"/>
</dbReference>
<proteinExistence type="predicted"/>
<feature type="compositionally biased region" description="Polar residues" evidence="2">
    <location>
        <begin position="432"/>
        <end position="442"/>
    </location>
</feature>
<evidence type="ECO:0000256" key="2">
    <source>
        <dbReference type="SAM" id="MobiDB-lite"/>
    </source>
</evidence>
<protein>
    <submittedName>
        <fullName evidence="3">Uncharacterized protein</fullName>
    </submittedName>
</protein>
<feature type="compositionally biased region" description="Polar residues" evidence="2">
    <location>
        <begin position="66"/>
        <end position="75"/>
    </location>
</feature>
<feature type="region of interest" description="Disordered" evidence="2">
    <location>
        <begin position="56"/>
        <end position="75"/>
    </location>
</feature>
<evidence type="ECO:0000313" key="4">
    <source>
        <dbReference type="Proteomes" id="UP001159427"/>
    </source>
</evidence>
<dbReference type="EMBL" id="CALNXI010000366">
    <property type="protein sequence ID" value="CAH3025682.1"/>
    <property type="molecule type" value="Genomic_DNA"/>
</dbReference>
<organism evidence="3 4">
    <name type="scientific">Porites evermanni</name>
    <dbReference type="NCBI Taxonomy" id="104178"/>
    <lineage>
        <taxon>Eukaryota</taxon>
        <taxon>Metazoa</taxon>
        <taxon>Cnidaria</taxon>
        <taxon>Anthozoa</taxon>
        <taxon>Hexacorallia</taxon>
        <taxon>Scleractinia</taxon>
        <taxon>Fungiina</taxon>
        <taxon>Poritidae</taxon>
        <taxon>Porites</taxon>
    </lineage>
</organism>
<feature type="compositionally biased region" description="Basic and acidic residues" evidence="2">
    <location>
        <begin position="493"/>
        <end position="507"/>
    </location>
</feature>
<comment type="caution">
    <text evidence="3">The sequence shown here is derived from an EMBL/GenBank/DDBJ whole genome shotgun (WGS) entry which is preliminary data.</text>
</comment>
<gene>
    <name evidence="3" type="ORF">PEVE_00026868</name>
</gene>
<feature type="region of interest" description="Disordered" evidence="2">
    <location>
        <begin position="403"/>
        <end position="446"/>
    </location>
</feature>
<keyword evidence="1" id="KW-0175">Coiled coil</keyword>
<feature type="region of interest" description="Disordered" evidence="2">
    <location>
        <begin position="343"/>
        <end position="376"/>
    </location>
</feature>
<feature type="coiled-coil region" evidence="1">
    <location>
        <begin position="448"/>
        <end position="475"/>
    </location>
</feature>
<name>A0ABN8MBI0_9CNID</name>
<feature type="compositionally biased region" description="Basic and acidic residues" evidence="2">
    <location>
        <begin position="56"/>
        <end position="65"/>
    </location>
</feature>
<sequence length="570" mass="59116">MASDTSGDPVNGHGKDEESSSILPGPDSHVPAIDDSVIADDDEGLPFISAVYSLAPDDKTNESPKSDAQNVGTLNSRSTTGAITQMVDLGKTVFLHSCSVVNSGTLSNDDPLSINVARGIQSTTGQSKEGLTTHNFGTSTVINRTQNEGACASVGKITLESQERKTSPLTTEAISRTASTMPSTAPNLQSAGNMSHLVRLVNSVSNADAPKTTSLLTSTKVASGVSLPPPAMQGLVPPTAPAPAAAPVTHLPRKIAMKQPPSTVANKLTSIVLNLKPGEALPKALNLLGPDGKSVVVLTLPEGGKQLVGGKVLIPIPANVVSPIAAPPKAAIVNKVYPIAPPPSKTTVSSPQTSVTPRLLSVSGSSLKPPAPSTVLSSVASSSASVSSLSQTRLSVVSAGASGSVLGSSVRTSPATVTTPTNLRPLEPKPPTSTAEQSTGLSPQDAKIQRLKELIKRQEEAVNKLREKRRLEIDRIRDPSLTSKQQDDSGTDDSLKSERVPLAEQKRPSSPFAVPLPPKKRMKDYDSSFKSKASKASDTSATPDGAFIPNADDKSFVQLVGLENVVNSIK</sequence>
<evidence type="ECO:0000313" key="3">
    <source>
        <dbReference type="EMBL" id="CAH3025682.1"/>
    </source>
</evidence>
<keyword evidence="4" id="KW-1185">Reference proteome</keyword>
<accession>A0ABN8MBI0</accession>
<reference evidence="3 4" key="1">
    <citation type="submission" date="2022-05" db="EMBL/GenBank/DDBJ databases">
        <authorList>
            <consortium name="Genoscope - CEA"/>
            <person name="William W."/>
        </authorList>
    </citation>
    <scope>NUCLEOTIDE SEQUENCE [LARGE SCALE GENOMIC DNA]</scope>
</reference>
<feature type="compositionally biased region" description="Low complexity" evidence="2">
    <location>
        <begin position="345"/>
        <end position="357"/>
    </location>
</feature>